<feature type="binding site" evidence="13">
    <location>
        <begin position="30"/>
        <end position="37"/>
    </location>
    <ligand>
        <name>ATP</name>
        <dbReference type="ChEBI" id="CHEBI:30616"/>
    </ligand>
</feature>
<evidence type="ECO:0000256" key="15">
    <source>
        <dbReference type="SAM" id="MobiDB-lite"/>
    </source>
</evidence>
<evidence type="ECO:0000256" key="1">
    <source>
        <dbReference type="ARBA" id="ARBA00004496"/>
    </source>
</evidence>
<protein>
    <recommendedName>
        <fullName evidence="3 13">DNA replication and repair protein RecF</fullName>
    </recommendedName>
</protein>
<gene>
    <name evidence="13" type="primary">recF</name>
    <name evidence="17" type="ORF">SAMN04489745_0480</name>
</gene>
<dbReference type="GO" id="GO:0006302">
    <property type="term" value="P:double-strand break repair"/>
    <property type="evidence" value="ECO:0007669"/>
    <property type="project" value="TreeGrafter"/>
</dbReference>
<evidence type="ECO:0000313" key="18">
    <source>
        <dbReference type="Proteomes" id="UP000182652"/>
    </source>
</evidence>
<dbReference type="InterPro" id="IPR001238">
    <property type="entry name" value="DNA-binding_RecF"/>
</dbReference>
<dbReference type="SUPFAM" id="SSF52540">
    <property type="entry name" value="P-loop containing nucleoside triphosphate hydrolases"/>
    <property type="match status" value="1"/>
</dbReference>
<evidence type="ECO:0000256" key="8">
    <source>
        <dbReference type="ARBA" id="ARBA00022840"/>
    </source>
</evidence>
<dbReference type="GO" id="GO:0000731">
    <property type="term" value="P:DNA synthesis involved in DNA repair"/>
    <property type="evidence" value="ECO:0007669"/>
    <property type="project" value="TreeGrafter"/>
</dbReference>
<evidence type="ECO:0000256" key="3">
    <source>
        <dbReference type="ARBA" id="ARBA00020170"/>
    </source>
</evidence>
<dbReference type="Gene3D" id="3.40.50.300">
    <property type="entry name" value="P-loop containing nucleotide triphosphate hydrolases"/>
    <property type="match status" value="1"/>
</dbReference>
<dbReference type="InterPro" id="IPR042174">
    <property type="entry name" value="RecF_2"/>
</dbReference>
<dbReference type="RefSeq" id="WP_066213567.1">
    <property type="nucleotide sequence ID" value="NZ_FNSN01000003.1"/>
</dbReference>
<dbReference type="InterPro" id="IPR003593">
    <property type="entry name" value="AAA+_ATPase"/>
</dbReference>
<evidence type="ECO:0000256" key="12">
    <source>
        <dbReference type="ARBA" id="ARBA00025401"/>
    </source>
</evidence>
<dbReference type="PANTHER" id="PTHR32182:SF0">
    <property type="entry name" value="DNA REPLICATION AND REPAIR PROTEIN RECF"/>
    <property type="match status" value="1"/>
</dbReference>
<keyword evidence="11 13" id="KW-0742">SOS response</keyword>
<keyword evidence="18" id="KW-1185">Reference proteome</keyword>
<comment type="similarity">
    <text evidence="2 13 14">Belongs to the RecF family.</text>
</comment>
<proteinExistence type="inferred from homology"/>
<keyword evidence="8 13" id="KW-0067">ATP-binding</keyword>
<dbReference type="GO" id="GO:0006260">
    <property type="term" value="P:DNA replication"/>
    <property type="evidence" value="ECO:0007669"/>
    <property type="project" value="UniProtKB-UniRule"/>
</dbReference>
<evidence type="ECO:0000256" key="6">
    <source>
        <dbReference type="ARBA" id="ARBA00022741"/>
    </source>
</evidence>
<feature type="domain" description="AAA+ ATPase" evidence="16">
    <location>
        <begin position="22"/>
        <end position="407"/>
    </location>
</feature>
<dbReference type="GO" id="GO:0005524">
    <property type="term" value="F:ATP binding"/>
    <property type="evidence" value="ECO:0007669"/>
    <property type="project" value="UniProtKB-UniRule"/>
</dbReference>
<keyword evidence="5 13" id="KW-0235">DNA replication</keyword>
<dbReference type="PROSITE" id="PS00618">
    <property type="entry name" value="RECF_2"/>
    <property type="match status" value="1"/>
</dbReference>
<dbReference type="HAMAP" id="MF_00365">
    <property type="entry name" value="RecF"/>
    <property type="match status" value="1"/>
</dbReference>
<dbReference type="GO" id="GO:0003697">
    <property type="term" value="F:single-stranded DNA binding"/>
    <property type="evidence" value="ECO:0007669"/>
    <property type="project" value="UniProtKB-UniRule"/>
</dbReference>
<evidence type="ECO:0000256" key="11">
    <source>
        <dbReference type="ARBA" id="ARBA00023236"/>
    </source>
</evidence>
<accession>A0A1H4K2A6</accession>
<dbReference type="NCBIfam" id="TIGR00611">
    <property type="entry name" value="recf"/>
    <property type="match status" value="1"/>
</dbReference>
<dbReference type="PROSITE" id="PS00617">
    <property type="entry name" value="RECF_1"/>
    <property type="match status" value="1"/>
</dbReference>
<feature type="region of interest" description="Disordered" evidence="15">
    <location>
        <begin position="237"/>
        <end position="256"/>
    </location>
</feature>
<organism evidence="17 18">
    <name type="scientific">Arthrobacter woluwensis</name>
    <dbReference type="NCBI Taxonomy" id="156980"/>
    <lineage>
        <taxon>Bacteria</taxon>
        <taxon>Bacillati</taxon>
        <taxon>Actinomycetota</taxon>
        <taxon>Actinomycetes</taxon>
        <taxon>Micrococcales</taxon>
        <taxon>Micrococcaceae</taxon>
        <taxon>Arthrobacter</taxon>
    </lineage>
</organism>
<dbReference type="Proteomes" id="UP000182652">
    <property type="component" value="Unassembled WGS sequence"/>
</dbReference>
<evidence type="ECO:0000256" key="7">
    <source>
        <dbReference type="ARBA" id="ARBA00022763"/>
    </source>
</evidence>
<name>A0A1H4K2A6_9MICC</name>
<comment type="function">
    <text evidence="12 13 14">The RecF protein is involved in DNA metabolism; it is required for DNA replication and normal SOS inducibility. RecF binds preferentially to single-stranded, linear DNA. It also seems to bind ATP.</text>
</comment>
<evidence type="ECO:0000313" key="17">
    <source>
        <dbReference type="EMBL" id="SEB52235.1"/>
    </source>
</evidence>
<evidence type="ECO:0000256" key="9">
    <source>
        <dbReference type="ARBA" id="ARBA00023125"/>
    </source>
</evidence>
<dbReference type="Gene3D" id="1.20.1050.90">
    <property type="entry name" value="RecF/RecN/SMC, N-terminal domain"/>
    <property type="match status" value="1"/>
</dbReference>
<dbReference type="InterPro" id="IPR003395">
    <property type="entry name" value="RecF/RecN/SMC_N"/>
</dbReference>
<keyword evidence="6 13" id="KW-0547">Nucleotide-binding</keyword>
<keyword evidence="10 13" id="KW-0234">DNA repair</keyword>
<evidence type="ECO:0000256" key="5">
    <source>
        <dbReference type="ARBA" id="ARBA00022705"/>
    </source>
</evidence>
<reference evidence="17 18" key="1">
    <citation type="submission" date="2016-10" db="EMBL/GenBank/DDBJ databases">
        <authorList>
            <person name="de Groot N.N."/>
        </authorList>
    </citation>
    <scope>NUCLEOTIDE SEQUENCE [LARGE SCALE GENOMIC DNA]</scope>
    <source>
        <strain evidence="17 18">DSM 10495</strain>
    </source>
</reference>
<dbReference type="SMR" id="A0A1H4K2A6"/>
<evidence type="ECO:0000256" key="4">
    <source>
        <dbReference type="ARBA" id="ARBA00022490"/>
    </source>
</evidence>
<dbReference type="PANTHER" id="PTHR32182">
    <property type="entry name" value="DNA REPLICATION AND REPAIR PROTEIN RECF"/>
    <property type="match status" value="1"/>
</dbReference>
<keyword evidence="9 13" id="KW-0238">DNA-binding</keyword>
<dbReference type="Pfam" id="PF02463">
    <property type="entry name" value="SMC_N"/>
    <property type="match status" value="1"/>
</dbReference>
<dbReference type="SMART" id="SM00382">
    <property type="entry name" value="AAA"/>
    <property type="match status" value="1"/>
</dbReference>
<dbReference type="InterPro" id="IPR018078">
    <property type="entry name" value="DNA-binding_RecF_CS"/>
</dbReference>
<evidence type="ECO:0000256" key="10">
    <source>
        <dbReference type="ARBA" id="ARBA00023204"/>
    </source>
</evidence>
<dbReference type="InterPro" id="IPR027417">
    <property type="entry name" value="P-loop_NTPase"/>
</dbReference>
<comment type="subcellular location">
    <subcellularLocation>
        <location evidence="1 13 14">Cytoplasm</location>
    </subcellularLocation>
</comment>
<keyword evidence="4 13" id="KW-0963">Cytoplasm</keyword>
<dbReference type="AlphaFoldDB" id="A0A1H4K2A6"/>
<evidence type="ECO:0000256" key="14">
    <source>
        <dbReference type="RuleBase" id="RU000578"/>
    </source>
</evidence>
<sequence length="416" mass="44602">MYLAHLSLTDFRSYPQLELPLEPGVTVLVGSNGVGKTNVMEAIGYLSTLGSHRVSSAQPLLRFGTEQAFIRARLVRGEQQASVEVEINAARANRARINRGNPVRARDILGLVRSVLFAPEDLALVKGEPAVRRRFLDELLVTLEPRHAGTRADYDRVLKQRNALLKSARGGRLSSAQEATLDVWDHHLAAKGAELLHARLALVRSLQPHIDTAYASLTDGSKIARAQYRSTVAFETEAGAADAPPAPPAADDDGGPAVVGIPAAEDDAARLAGDDVARLTERYLLALKASRQQEADRGLTLVGPHREEWELLLGQAPAKGFASHGETWSFALSLRLAAYYALLEDDLSGTQAPILILDDVFAELDAQRRARLATIVATAEQVLVTAAVDSDVPPELAGSRVRVLPGTVLPGDGDGA</sequence>
<evidence type="ECO:0000256" key="13">
    <source>
        <dbReference type="HAMAP-Rule" id="MF_00365"/>
    </source>
</evidence>
<evidence type="ECO:0000256" key="2">
    <source>
        <dbReference type="ARBA" id="ARBA00008016"/>
    </source>
</evidence>
<dbReference type="STRING" id="156980.SAMN04489745_0480"/>
<dbReference type="GO" id="GO:0005737">
    <property type="term" value="C:cytoplasm"/>
    <property type="evidence" value="ECO:0007669"/>
    <property type="project" value="UniProtKB-SubCell"/>
</dbReference>
<evidence type="ECO:0000259" key="16">
    <source>
        <dbReference type="SMART" id="SM00382"/>
    </source>
</evidence>
<dbReference type="EMBL" id="FNSN01000003">
    <property type="protein sequence ID" value="SEB52235.1"/>
    <property type="molecule type" value="Genomic_DNA"/>
</dbReference>
<keyword evidence="7 13" id="KW-0227">DNA damage</keyword>
<dbReference type="GO" id="GO:0009432">
    <property type="term" value="P:SOS response"/>
    <property type="evidence" value="ECO:0007669"/>
    <property type="project" value="UniProtKB-UniRule"/>
</dbReference>